<sequence>HLRHNHSFFLHPCISPSQPLSRGFLRPSSRAAVDGEERESGEVLGGRKRKQRQRVGEEGDDERFADGGGGRSSCVEPSGDGS</sequence>
<accession>A0AAV0MX31</accession>
<name>A0AAV0MX31_9ROSI</name>
<dbReference type="EMBL" id="CAMGYJ010000007">
    <property type="protein sequence ID" value="CAI0450908.1"/>
    <property type="molecule type" value="Genomic_DNA"/>
</dbReference>
<organism evidence="2 3">
    <name type="scientific">Linum tenue</name>
    <dbReference type="NCBI Taxonomy" id="586396"/>
    <lineage>
        <taxon>Eukaryota</taxon>
        <taxon>Viridiplantae</taxon>
        <taxon>Streptophyta</taxon>
        <taxon>Embryophyta</taxon>
        <taxon>Tracheophyta</taxon>
        <taxon>Spermatophyta</taxon>
        <taxon>Magnoliopsida</taxon>
        <taxon>eudicotyledons</taxon>
        <taxon>Gunneridae</taxon>
        <taxon>Pentapetalae</taxon>
        <taxon>rosids</taxon>
        <taxon>fabids</taxon>
        <taxon>Malpighiales</taxon>
        <taxon>Linaceae</taxon>
        <taxon>Linum</taxon>
    </lineage>
</organism>
<evidence type="ECO:0000313" key="3">
    <source>
        <dbReference type="Proteomes" id="UP001154282"/>
    </source>
</evidence>
<dbReference type="Proteomes" id="UP001154282">
    <property type="component" value="Unassembled WGS sequence"/>
</dbReference>
<gene>
    <name evidence="2" type="ORF">LITE_LOCUS30692</name>
</gene>
<proteinExistence type="predicted"/>
<feature type="non-terminal residue" evidence="2">
    <location>
        <position position="82"/>
    </location>
</feature>
<feature type="non-terminal residue" evidence="2">
    <location>
        <position position="1"/>
    </location>
</feature>
<evidence type="ECO:0000313" key="2">
    <source>
        <dbReference type="EMBL" id="CAI0450908.1"/>
    </source>
</evidence>
<keyword evidence="3" id="KW-1185">Reference proteome</keyword>
<reference evidence="2" key="1">
    <citation type="submission" date="2022-08" db="EMBL/GenBank/DDBJ databases">
        <authorList>
            <person name="Gutierrez-Valencia J."/>
        </authorList>
    </citation>
    <scope>NUCLEOTIDE SEQUENCE</scope>
</reference>
<comment type="caution">
    <text evidence="2">The sequence shown here is derived from an EMBL/GenBank/DDBJ whole genome shotgun (WGS) entry which is preliminary data.</text>
</comment>
<dbReference type="AlphaFoldDB" id="A0AAV0MX31"/>
<feature type="compositionally biased region" description="Basic and acidic residues" evidence="1">
    <location>
        <begin position="54"/>
        <end position="65"/>
    </location>
</feature>
<evidence type="ECO:0000256" key="1">
    <source>
        <dbReference type="SAM" id="MobiDB-lite"/>
    </source>
</evidence>
<protein>
    <submittedName>
        <fullName evidence="2">Uncharacterized protein</fullName>
    </submittedName>
</protein>
<feature type="region of interest" description="Disordered" evidence="1">
    <location>
        <begin position="1"/>
        <end position="82"/>
    </location>
</feature>